<evidence type="ECO:0000313" key="6">
    <source>
        <dbReference type="RefSeq" id="XP_022299338.1"/>
    </source>
</evidence>
<accession>A0A8B8B861</accession>
<dbReference type="InterPro" id="IPR001209">
    <property type="entry name" value="Ribosomal_uS14"/>
</dbReference>
<dbReference type="RefSeq" id="XP_022299338.1">
    <property type="nucleotide sequence ID" value="XM_022443630.1"/>
</dbReference>
<keyword evidence="2" id="KW-0689">Ribosomal protein</keyword>
<protein>
    <recommendedName>
        <fullName evidence="4">28S ribosomal protein S14, mitochondrial</fullName>
    </recommendedName>
</protein>
<dbReference type="PANTHER" id="PTHR19836">
    <property type="entry name" value="30S RIBOSOMAL PROTEIN S14"/>
    <property type="match status" value="1"/>
</dbReference>
<dbReference type="AlphaFoldDB" id="A0A8B8B861"/>
<dbReference type="GO" id="GO:0003735">
    <property type="term" value="F:structural constituent of ribosome"/>
    <property type="evidence" value="ECO:0007669"/>
    <property type="project" value="InterPro"/>
</dbReference>
<sequence length="140" mass="16647">MAASRVGKCVIDLVKPFYLQSTQHVLLANQTNQLNQIRTKMVDHRMVRDHKKRKTVEEYGPERFRVNMVRKSKIIPQEIKEIADKEIKEFPLNSAPVRIHDRCMLTSRPRAVLKRWRVSRIMFRHLADYNNLSGYTRSSW</sequence>
<reference evidence="5" key="1">
    <citation type="submission" date="2024-06" db="UniProtKB">
        <authorList>
            <consortium name="RefSeq"/>
        </authorList>
    </citation>
    <scope>NUCLEOTIDE SEQUENCE [LARGE SCALE GENOMIC DNA]</scope>
</reference>
<evidence type="ECO:0000313" key="5">
    <source>
        <dbReference type="Proteomes" id="UP000694844"/>
    </source>
</evidence>
<proteinExistence type="inferred from homology"/>
<dbReference type="FunFam" id="1.10.287.1480:FF:000001">
    <property type="entry name" value="30S ribosomal protein S14"/>
    <property type="match status" value="1"/>
</dbReference>
<dbReference type="Proteomes" id="UP000694844">
    <property type="component" value="Chromosome 1"/>
</dbReference>
<evidence type="ECO:0000256" key="2">
    <source>
        <dbReference type="ARBA" id="ARBA00022980"/>
    </source>
</evidence>
<dbReference type="SUPFAM" id="SSF57716">
    <property type="entry name" value="Glucocorticoid receptor-like (DNA-binding domain)"/>
    <property type="match status" value="1"/>
</dbReference>
<evidence type="ECO:0000256" key="3">
    <source>
        <dbReference type="ARBA" id="ARBA00023274"/>
    </source>
</evidence>
<dbReference type="PANTHER" id="PTHR19836:SF19">
    <property type="entry name" value="SMALL RIBOSOMAL SUBUNIT PROTEIN US14M"/>
    <property type="match status" value="1"/>
</dbReference>
<comment type="similarity">
    <text evidence="1">Belongs to the universal ribosomal protein uS14 family.</text>
</comment>
<dbReference type="OrthoDB" id="413436at2759"/>
<keyword evidence="5" id="KW-1185">Reference proteome</keyword>
<dbReference type="GeneID" id="111108088"/>
<reference evidence="6" key="2">
    <citation type="submission" date="2025-08" db="UniProtKB">
        <authorList>
            <consortium name="RefSeq"/>
        </authorList>
    </citation>
    <scope>IDENTIFICATION</scope>
    <source>
        <tissue evidence="6">Whole sample</tissue>
    </source>
</reference>
<evidence type="ECO:0000256" key="4">
    <source>
        <dbReference type="ARBA" id="ARBA00083755"/>
    </source>
</evidence>
<keyword evidence="3" id="KW-0687">Ribonucleoprotein</keyword>
<dbReference type="KEGG" id="cvn:111108088"/>
<dbReference type="GO" id="GO:0006412">
    <property type="term" value="P:translation"/>
    <property type="evidence" value="ECO:0007669"/>
    <property type="project" value="InterPro"/>
</dbReference>
<dbReference type="Gene3D" id="1.10.287.1480">
    <property type="match status" value="1"/>
</dbReference>
<name>A0A8B8B861_CRAVI</name>
<evidence type="ECO:0000256" key="1">
    <source>
        <dbReference type="ARBA" id="ARBA00009083"/>
    </source>
</evidence>
<dbReference type="GO" id="GO:0005763">
    <property type="term" value="C:mitochondrial small ribosomal subunit"/>
    <property type="evidence" value="ECO:0007669"/>
    <property type="project" value="TreeGrafter"/>
</dbReference>
<organism evidence="5 6">
    <name type="scientific">Crassostrea virginica</name>
    <name type="common">Eastern oyster</name>
    <dbReference type="NCBI Taxonomy" id="6565"/>
    <lineage>
        <taxon>Eukaryota</taxon>
        <taxon>Metazoa</taxon>
        <taxon>Spiralia</taxon>
        <taxon>Lophotrochozoa</taxon>
        <taxon>Mollusca</taxon>
        <taxon>Bivalvia</taxon>
        <taxon>Autobranchia</taxon>
        <taxon>Pteriomorphia</taxon>
        <taxon>Ostreida</taxon>
        <taxon>Ostreoidea</taxon>
        <taxon>Ostreidae</taxon>
        <taxon>Crassostrea</taxon>
    </lineage>
</organism>
<dbReference type="Pfam" id="PF00253">
    <property type="entry name" value="Ribosomal_S14"/>
    <property type="match status" value="1"/>
</dbReference>
<gene>
    <name evidence="6" type="primary">LOC111108088</name>
</gene>